<proteinExistence type="predicted"/>
<dbReference type="Pfam" id="PF03478">
    <property type="entry name" value="Beta-prop_KIB1-4"/>
    <property type="match status" value="1"/>
</dbReference>
<dbReference type="InterPro" id="IPR005174">
    <property type="entry name" value="KIB1-4_b-propeller"/>
</dbReference>
<evidence type="ECO:0000313" key="2">
    <source>
        <dbReference type="EMBL" id="EAY79574.1"/>
    </source>
</evidence>
<organism evidence="2 3">
    <name type="scientific">Oryza sativa subsp. indica</name>
    <name type="common">Rice</name>
    <dbReference type="NCBI Taxonomy" id="39946"/>
    <lineage>
        <taxon>Eukaryota</taxon>
        <taxon>Viridiplantae</taxon>
        <taxon>Streptophyta</taxon>
        <taxon>Embryophyta</taxon>
        <taxon>Tracheophyta</taxon>
        <taxon>Spermatophyta</taxon>
        <taxon>Magnoliopsida</taxon>
        <taxon>Liliopsida</taxon>
        <taxon>Poales</taxon>
        <taxon>Poaceae</taxon>
        <taxon>BOP clade</taxon>
        <taxon>Oryzoideae</taxon>
        <taxon>Oryzeae</taxon>
        <taxon>Oryzinae</taxon>
        <taxon>Oryza</taxon>
        <taxon>Oryza sativa</taxon>
    </lineage>
</organism>
<dbReference type="Gramene" id="BGIOSGA031373-TA">
    <property type="protein sequence ID" value="BGIOSGA031373-PA"/>
    <property type="gene ID" value="BGIOSGA031373"/>
</dbReference>
<dbReference type="PANTHER" id="PTHR33165">
    <property type="entry name" value="F-BOX DOMAIN CONTAINING PROTEIN-LIKE-RELATED"/>
    <property type="match status" value="1"/>
</dbReference>
<gene>
    <name evidence="2" type="ORF">OsI_34708</name>
</gene>
<sequence length="387" mass="42697">MDWSNLGGEGPAGLIAERVLANDVADYIRFRAVCRLWRLRSVDPLSRALDCRFLPRRWIMLDKAAPPRCRRFLYLSTGECIRTDLPELESHTLVALAPEGLLLLLHQRTLLLRLLNPLTRHLTDLPPVLHPQHTVALFLWRAKLIAVAKPGDECWAVVVADKNRPYIDSALPFAGRFYCAIGGSVMVLDSSPSSDQIMEGGRGWSPPLSRASPCISPGCQELFTLWTMVGSLMLVYRKIRQSNVDDESRQGAAKYEMKYDVYRVDFDAGDLIPVKGLGGRAVFLGLCRSVTLLPAEAFPSIAADTLYLGFDCREKTEMNEIDGYNVADGSSEQAHATSTPSSVRCRSRTVTVLQMEAASHATSTASFFRCCSSHTASSTASPTASRE</sequence>
<evidence type="ECO:0000259" key="1">
    <source>
        <dbReference type="Pfam" id="PF03478"/>
    </source>
</evidence>
<dbReference type="EMBL" id="CM000135">
    <property type="protein sequence ID" value="EAY79574.1"/>
    <property type="molecule type" value="Genomic_DNA"/>
</dbReference>
<evidence type="ECO:0000313" key="3">
    <source>
        <dbReference type="Proteomes" id="UP000007015"/>
    </source>
</evidence>
<protein>
    <recommendedName>
        <fullName evidence="1">KIB1-4 beta-propeller domain-containing protein</fullName>
    </recommendedName>
</protein>
<dbReference type="OMA" id="RSTMTIA"/>
<reference evidence="2 3" key="1">
    <citation type="journal article" date="2005" name="PLoS Biol.">
        <title>The genomes of Oryza sativa: a history of duplications.</title>
        <authorList>
            <person name="Yu J."/>
            <person name="Wang J."/>
            <person name="Lin W."/>
            <person name="Li S."/>
            <person name="Li H."/>
            <person name="Zhou J."/>
            <person name="Ni P."/>
            <person name="Dong W."/>
            <person name="Hu S."/>
            <person name="Zeng C."/>
            <person name="Zhang J."/>
            <person name="Zhang Y."/>
            <person name="Li R."/>
            <person name="Xu Z."/>
            <person name="Li S."/>
            <person name="Li X."/>
            <person name="Zheng H."/>
            <person name="Cong L."/>
            <person name="Lin L."/>
            <person name="Yin J."/>
            <person name="Geng J."/>
            <person name="Li G."/>
            <person name="Shi J."/>
            <person name="Liu J."/>
            <person name="Lv H."/>
            <person name="Li J."/>
            <person name="Wang J."/>
            <person name="Deng Y."/>
            <person name="Ran L."/>
            <person name="Shi X."/>
            <person name="Wang X."/>
            <person name="Wu Q."/>
            <person name="Li C."/>
            <person name="Ren X."/>
            <person name="Wang J."/>
            <person name="Wang X."/>
            <person name="Li D."/>
            <person name="Liu D."/>
            <person name="Zhang X."/>
            <person name="Ji Z."/>
            <person name="Zhao W."/>
            <person name="Sun Y."/>
            <person name="Zhang Z."/>
            <person name="Bao J."/>
            <person name="Han Y."/>
            <person name="Dong L."/>
            <person name="Ji J."/>
            <person name="Chen P."/>
            <person name="Wu S."/>
            <person name="Liu J."/>
            <person name="Xiao Y."/>
            <person name="Bu D."/>
            <person name="Tan J."/>
            <person name="Yang L."/>
            <person name="Ye C."/>
            <person name="Zhang J."/>
            <person name="Xu J."/>
            <person name="Zhou Y."/>
            <person name="Yu Y."/>
            <person name="Zhang B."/>
            <person name="Zhuang S."/>
            <person name="Wei H."/>
            <person name="Liu B."/>
            <person name="Lei M."/>
            <person name="Yu H."/>
            <person name="Li Y."/>
            <person name="Xu H."/>
            <person name="Wei S."/>
            <person name="He X."/>
            <person name="Fang L."/>
            <person name="Zhang Z."/>
            <person name="Zhang Y."/>
            <person name="Huang X."/>
            <person name="Su Z."/>
            <person name="Tong W."/>
            <person name="Li J."/>
            <person name="Tong Z."/>
            <person name="Li S."/>
            <person name="Ye J."/>
            <person name="Wang L."/>
            <person name="Fang L."/>
            <person name="Lei T."/>
            <person name="Chen C."/>
            <person name="Chen H."/>
            <person name="Xu Z."/>
            <person name="Li H."/>
            <person name="Huang H."/>
            <person name="Zhang F."/>
            <person name="Xu H."/>
            <person name="Li N."/>
            <person name="Zhao C."/>
            <person name="Li S."/>
            <person name="Dong L."/>
            <person name="Huang Y."/>
            <person name="Li L."/>
            <person name="Xi Y."/>
            <person name="Qi Q."/>
            <person name="Li W."/>
            <person name="Zhang B."/>
            <person name="Hu W."/>
            <person name="Zhang Y."/>
            <person name="Tian X."/>
            <person name="Jiao Y."/>
            <person name="Liang X."/>
            <person name="Jin J."/>
            <person name="Gao L."/>
            <person name="Zheng W."/>
            <person name="Hao B."/>
            <person name="Liu S."/>
            <person name="Wang W."/>
            <person name="Yuan L."/>
            <person name="Cao M."/>
            <person name="McDermott J."/>
            <person name="Samudrala R."/>
            <person name="Wang J."/>
            <person name="Wong G.K."/>
            <person name="Yang H."/>
        </authorList>
    </citation>
    <scope>NUCLEOTIDE SEQUENCE [LARGE SCALE GENOMIC DNA]</scope>
    <source>
        <strain evidence="3">cv. 93-11</strain>
    </source>
</reference>
<accession>A2ZAE0</accession>
<dbReference type="PANTHER" id="PTHR33165:SF57">
    <property type="entry name" value="OS10G0568000 PROTEIN"/>
    <property type="match status" value="1"/>
</dbReference>
<keyword evidence="3" id="KW-1185">Reference proteome</keyword>
<dbReference type="AlphaFoldDB" id="A2ZAE0"/>
<dbReference type="HOGENOM" id="CLU_040241_0_0_1"/>
<name>A2ZAE0_ORYSI</name>
<feature type="domain" description="KIB1-4 beta-propeller" evidence="1">
    <location>
        <begin position="73"/>
        <end position="311"/>
    </location>
</feature>
<dbReference type="Proteomes" id="UP000007015">
    <property type="component" value="Chromosome 10"/>
</dbReference>
<dbReference type="STRING" id="39946.A2ZAE0"/>